<dbReference type="Proteomes" id="UP000787635">
    <property type="component" value="Unassembled WGS sequence"/>
</dbReference>
<reference evidence="2 3" key="1">
    <citation type="submission" date="2020-03" db="EMBL/GenBank/DDBJ databases">
        <title>Roseomonas selenitidurans sp. nov. isolated from urban soil.</title>
        <authorList>
            <person name="Liu H."/>
        </authorList>
    </citation>
    <scope>NUCLEOTIDE SEQUENCE [LARGE SCALE GENOMIC DNA]</scope>
    <source>
        <strain evidence="2 3">BU-1</strain>
    </source>
</reference>
<keyword evidence="2" id="KW-0378">Hydrolase</keyword>
<dbReference type="PANTHER" id="PTHR43194:SF2">
    <property type="entry name" value="PEROXISOMAL MEMBRANE PROTEIN LPX1"/>
    <property type="match status" value="1"/>
</dbReference>
<comment type="caution">
    <text evidence="2">The sequence shown here is derived from an EMBL/GenBank/DDBJ whole genome shotgun (WGS) entry which is preliminary data.</text>
</comment>
<organism evidence="2 3">
    <name type="scientific">Falsiroseomonas selenitidurans</name>
    <dbReference type="NCBI Taxonomy" id="2716335"/>
    <lineage>
        <taxon>Bacteria</taxon>
        <taxon>Pseudomonadati</taxon>
        <taxon>Pseudomonadota</taxon>
        <taxon>Alphaproteobacteria</taxon>
        <taxon>Acetobacterales</taxon>
        <taxon>Roseomonadaceae</taxon>
        <taxon>Falsiroseomonas</taxon>
    </lineage>
</organism>
<dbReference type="GO" id="GO:0016787">
    <property type="term" value="F:hydrolase activity"/>
    <property type="evidence" value="ECO:0007669"/>
    <property type="project" value="UniProtKB-KW"/>
</dbReference>
<dbReference type="RefSeq" id="WP_168034653.1">
    <property type="nucleotide sequence ID" value="NZ_JAAVNE010000059.1"/>
</dbReference>
<proteinExistence type="predicted"/>
<dbReference type="PANTHER" id="PTHR43194">
    <property type="entry name" value="HYDROLASE ALPHA/BETA FOLD FAMILY"/>
    <property type="match status" value="1"/>
</dbReference>
<keyword evidence="3" id="KW-1185">Reference proteome</keyword>
<dbReference type="InterPro" id="IPR000073">
    <property type="entry name" value="AB_hydrolase_1"/>
</dbReference>
<dbReference type="EMBL" id="JAAVNE010000059">
    <property type="protein sequence ID" value="NKC33936.1"/>
    <property type="molecule type" value="Genomic_DNA"/>
</dbReference>
<protein>
    <submittedName>
        <fullName evidence="2">Alpha/beta hydrolase</fullName>
    </submittedName>
</protein>
<dbReference type="InterPro" id="IPR029058">
    <property type="entry name" value="AB_hydrolase_fold"/>
</dbReference>
<evidence type="ECO:0000313" key="2">
    <source>
        <dbReference type="EMBL" id="NKC33936.1"/>
    </source>
</evidence>
<dbReference type="Gene3D" id="3.40.50.1820">
    <property type="entry name" value="alpha/beta hydrolase"/>
    <property type="match status" value="1"/>
</dbReference>
<feature type="domain" description="AB hydrolase-1" evidence="1">
    <location>
        <begin position="31"/>
        <end position="267"/>
    </location>
</feature>
<evidence type="ECO:0000259" key="1">
    <source>
        <dbReference type="Pfam" id="PF12697"/>
    </source>
</evidence>
<gene>
    <name evidence="2" type="ORF">HEQ75_23970</name>
</gene>
<evidence type="ECO:0000313" key="3">
    <source>
        <dbReference type="Proteomes" id="UP000787635"/>
    </source>
</evidence>
<dbReference type="SUPFAM" id="SSF53474">
    <property type="entry name" value="alpha/beta-Hydrolases"/>
    <property type="match status" value="1"/>
</dbReference>
<accession>A0ABX1EAT5</accession>
<sequence>MPFIAPPRQRGTLTRPDCEIAYEVAGSGPPLVFAHGLGGCFLSWFQQVAHFAPRYTCVSFSHRGFFPSTAPEGGPDPREYAGDLAALVDHLGLGDIALVCQSMGGWTGVEYALARPGRLRALVLAATTGSLDPRQMREPERGLLADWQAQAMAARAGMLAHNIVPAGGPALARRNPALHHLYAQLDKLTTGFDKEAVRARMGEMRRRPPADLAAAQCPVLFIPGGQDQVIPPFALTAMAPDIPGARVAPIPDAGHSAYFEHAAAFNALVEAFLAEVGHLPAE</sequence>
<dbReference type="Pfam" id="PF12697">
    <property type="entry name" value="Abhydrolase_6"/>
    <property type="match status" value="1"/>
</dbReference>
<dbReference type="InterPro" id="IPR050228">
    <property type="entry name" value="Carboxylesterase_BioH"/>
</dbReference>
<name>A0ABX1EAT5_9PROT</name>